<evidence type="ECO:0000259" key="2">
    <source>
        <dbReference type="Pfam" id="PF00884"/>
    </source>
</evidence>
<reference evidence="3" key="1">
    <citation type="submission" date="2021-07" db="EMBL/GenBank/DDBJ databases">
        <title>Studies on halocins as antimicrobial molecules from haloarchaea.</title>
        <authorList>
            <person name="Kumar S."/>
            <person name="Khare S.K."/>
        </authorList>
    </citation>
    <scope>NUCLEOTIDE SEQUENCE</scope>
    <source>
        <strain evidence="3">NCIM 5678</strain>
    </source>
</reference>
<dbReference type="GeneID" id="74527688"/>
<proteinExistence type="predicted"/>
<sequence length="425" mass="48296">MTDSPQSVILLSIDALRADHLGCYGYDRDTSPNLDMLAENNIQFTNSYSVSSHTREAVPALLSGQYPDSATDESYRRDAPTIASHLQGEGYLTAGFHSNPYVSRAFGFDDGFDKFDDDLHLGKHKLIALAQRALDKLRNRHYARASEVNERSLSWIDSLGKDQQFFLWNHYMDPHGPYEPLEEYREIFHDVSISDKAAQKLYKRAIKNPDSITAEERQTLINLYDAEIRYTDQHIRRFLDELDKRGLLADSLVIITADHGDLFGEHGYYEHPRYPFRELVEVPMIIMSGSGLSESIEDPVSTIDIVPTILDALNIRTNSLPGSTLIPTADGFSEIESRTHQYCQASTTKSNSLYRRFAIINESEWEMVEFEVSDGEVAESSDHSEVSDDLYSHARDRIDKRMGTESQNNETTDEVNSRLEALGYK</sequence>
<accession>A0ABY5REH0</accession>
<dbReference type="PANTHER" id="PTHR43751:SF3">
    <property type="entry name" value="SULFATASE N-TERMINAL DOMAIN-CONTAINING PROTEIN"/>
    <property type="match status" value="1"/>
</dbReference>
<keyword evidence="4" id="KW-1185">Reference proteome</keyword>
<evidence type="ECO:0000256" key="1">
    <source>
        <dbReference type="SAM" id="MobiDB-lite"/>
    </source>
</evidence>
<dbReference type="EMBL" id="CP078063">
    <property type="protein sequence ID" value="UVE50741.1"/>
    <property type="molecule type" value="Genomic_DNA"/>
</dbReference>
<evidence type="ECO:0000313" key="3">
    <source>
        <dbReference type="EMBL" id="UVE50741.1"/>
    </source>
</evidence>
<feature type="region of interest" description="Disordered" evidence="1">
    <location>
        <begin position="376"/>
        <end position="425"/>
    </location>
</feature>
<organism evidence="3 4">
    <name type="scientific">Haloferax larsenii</name>
    <dbReference type="NCBI Taxonomy" id="302484"/>
    <lineage>
        <taxon>Archaea</taxon>
        <taxon>Methanobacteriati</taxon>
        <taxon>Methanobacteriota</taxon>
        <taxon>Stenosarchaea group</taxon>
        <taxon>Halobacteria</taxon>
        <taxon>Halobacteriales</taxon>
        <taxon>Haloferacaceae</taxon>
        <taxon>Haloferax</taxon>
    </lineage>
</organism>
<dbReference type="Proteomes" id="UP001058330">
    <property type="component" value="Chromosome"/>
</dbReference>
<dbReference type="PANTHER" id="PTHR43751">
    <property type="entry name" value="SULFATASE"/>
    <property type="match status" value="1"/>
</dbReference>
<dbReference type="InterPro" id="IPR000917">
    <property type="entry name" value="Sulfatase_N"/>
</dbReference>
<name>A0ABY5REH0_HALLR</name>
<dbReference type="SUPFAM" id="SSF53649">
    <property type="entry name" value="Alkaline phosphatase-like"/>
    <property type="match status" value="1"/>
</dbReference>
<dbReference type="InterPro" id="IPR017850">
    <property type="entry name" value="Alkaline_phosphatase_core_sf"/>
</dbReference>
<gene>
    <name evidence="3" type="ORF">KU306_02295</name>
</gene>
<feature type="compositionally biased region" description="Basic and acidic residues" evidence="1">
    <location>
        <begin position="380"/>
        <end position="403"/>
    </location>
</feature>
<dbReference type="Pfam" id="PF00884">
    <property type="entry name" value="Sulfatase"/>
    <property type="match status" value="1"/>
</dbReference>
<dbReference type="Gene3D" id="3.40.720.10">
    <property type="entry name" value="Alkaline Phosphatase, subunit A"/>
    <property type="match status" value="1"/>
</dbReference>
<evidence type="ECO:0000313" key="4">
    <source>
        <dbReference type="Proteomes" id="UP001058330"/>
    </source>
</evidence>
<dbReference type="InterPro" id="IPR052701">
    <property type="entry name" value="GAG_Ulvan_Degrading_Sulfatases"/>
</dbReference>
<dbReference type="CDD" id="cd16148">
    <property type="entry name" value="sulfatase_like"/>
    <property type="match status" value="1"/>
</dbReference>
<dbReference type="RefSeq" id="WP_258302753.1">
    <property type="nucleotide sequence ID" value="NZ_CP078063.1"/>
</dbReference>
<protein>
    <submittedName>
        <fullName evidence="3">Sulfatase</fullName>
    </submittedName>
</protein>
<feature type="domain" description="Sulfatase N-terminal" evidence="2">
    <location>
        <begin position="7"/>
        <end position="315"/>
    </location>
</feature>